<keyword evidence="10" id="KW-1185">Reference proteome</keyword>
<dbReference type="SUPFAM" id="SSF48179">
    <property type="entry name" value="6-phosphogluconate dehydrogenase C-terminal domain-like"/>
    <property type="match status" value="1"/>
</dbReference>
<accession>A0ABN0ZEW2</accession>
<dbReference type="PANTHER" id="PTHR43362:SF1">
    <property type="entry name" value="MANNITOL DEHYDROGENASE 2-RELATED"/>
    <property type="match status" value="1"/>
</dbReference>
<dbReference type="InterPro" id="IPR008927">
    <property type="entry name" value="6-PGluconate_DH-like_C_sf"/>
</dbReference>
<dbReference type="InterPro" id="IPR050988">
    <property type="entry name" value="Mannitol_DH/Oxidoreductase"/>
</dbReference>
<evidence type="ECO:0000259" key="7">
    <source>
        <dbReference type="Pfam" id="PF01232"/>
    </source>
</evidence>
<keyword evidence="4" id="KW-0560">Oxidoreductase</keyword>
<dbReference type="InterPro" id="IPR000669">
    <property type="entry name" value="Mannitol_DH"/>
</dbReference>
<dbReference type="PRINTS" id="PR00084">
    <property type="entry name" value="MTLDHDRGNASE"/>
</dbReference>
<evidence type="ECO:0000256" key="1">
    <source>
        <dbReference type="ARBA" id="ARBA00006541"/>
    </source>
</evidence>
<feature type="domain" description="Mannitol dehydrogenase N-terminal" evidence="7">
    <location>
        <begin position="30"/>
        <end position="283"/>
    </location>
</feature>
<gene>
    <name evidence="9" type="ORF">GCM10010361_06630</name>
</gene>
<dbReference type="PROSITE" id="PS00974">
    <property type="entry name" value="MANNITOL_DHGENASE"/>
    <property type="match status" value="1"/>
</dbReference>
<dbReference type="Pfam" id="PF01232">
    <property type="entry name" value="Mannitol_dh"/>
    <property type="match status" value="1"/>
</dbReference>
<evidence type="ECO:0000256" key="5">
    <source>
        <dbReference type="ARBA" id="ARBA00023027"/>
    </source>
</evidence>
<dbReference type="Gene3D" id="1.10.1040.10">
    <property type="entry name" value="N-(1-d-carboxylethyl)-l-norvaline Dehydrogenase, domain 2"/>
    <property type="match status" value="1"/>
</dbReference>
<dbReference type="RefSeq" id="WP_346092821.1">
    <property type="nucleotide sequence ID" value="NZ_BAAABY010000007.1"/>
</dbReference>
<comment type="catalytic activity">
    <reaction evidence="6">
        <text>D-mannitol 1-phosphate + NAD(+) = beta-D-fructose 6-phosphate + NADH + H(+)</text>
        <dbReference type="Rhea" id="RHEA:19661"/>
        <dbReference type="ChEBI" id="CHEBI:15378"/>
        <dbReference type="ChEBI" id="CHEBI:57540"/>
        <dbReference type="ChEBI" id="CHEBI:57634"/>
        <dbReference type="ChEBI" id="CHEBI:57945"/>
        <dbReference type="ChEBI" id="CHEBI:61381"/>
        <dbReference type="EC" id="1.1.1.17"/>
    </reaction>
</comment>
<evidence type="ECO:0000256" key="2">
    <source>
        <dbReference type="ARBA" id="ARBA00012939"/>
    </source>
</evidence>
<evidence type="ECO:0000313" key="10">
    <source>
        <dbReference type="Proteomes" id="UP001500909"/>
    </source>
</evidence>
<dbReference type="InterPro" id="IPR013131">
    <property type="entry name" value="Mannitol_DH_N"/>
</dbReference>
<name>A0ABN0ZEW2_9ACTN</name>
<dbReference type="PANTHER" id="PTHR43362">
    <property type="entry name" value="MANNITOL DEHYDROGENASE DSF1-RELATED"/>
    <property type="match status" value="1"/>
</dbReference>
<dbReference type="Proteomes" id="UP001500909">
    <property type="component" value="Unassembled WGS sequence"/>
</dbReference>
<dbReference type="EC" id="1.1.1.17" evidence="2"/>
<dbReference type="EMBL" id="BAAABY010000007">
    <property type="protein sequence ID" value="GAA0445528.1"/>
    <property type="molecule type" value="Genomic_DNA"/>
</dbReference>
<dbReference type="InterPro" id="IPR036291">
    <property type="entry name" value="NAD(P)-bd_dom_sf"/>
</dbReference>
<dbReference type="Gene3D" id="3.40.50.720">
    <property type="entry name" value="NAD(P)-binding Rossmann-like Domain"/>
    <property type="match status" value="1"/>
</dbReference>
<evidence type="ECO:0000256" key="4">
    <source>
        <dbReference type="ARBA" id="ARBA00023002"/>
    </source>
</evidence>
<evidence type="ECO:0000256" key="6">
    <source>
        <dbReference type="ARBA" id="ARBA00048615"/>
    </source>
</evidence>
<keyword evidence="5" id="KW-0520">NAD</keyword>
<dbReference type="InterPro" id="IPR023027">
    <property type="entry name" value="Mannitol_DH_CS"/>
</dbReference>
<dbReference type="SUPFAM" id="SSF51735">
    <property type="entry name" value="NAD(P)-binding Rossmann-fold domains"/>
    <property type="match status" value="1"/>
</dbReference>
<comment type="similarity">
    <text evidence="1">Belongs to the mannitol dehydrogenase family.</text>
</comment>
<comment type="caution">
    <text evidence="9">The sequence shown here is derived from an EMBL/GenBank/DDBJ whole genome shotgun (WGS) entry which is preliminary data.</text>
</comment>
<dbReference type="Pfam" id="PF08125">
    <property type="entry name" value="Mannitol_dh_C"/>
    <property type="match status" value="1"/>
</dbReference>
<protein>
    <recommendedName>
        <fullName evidence="3">Mannitol-1-phosphate 5-dehydrogenase</fullName>
        <ecNumber evidence="2">1.1.1.17</ecNumber>
    </recommendedName>
</protein>
<evidence type="ECO:0000259" key="8">
    <source>
        <dbReference type="Pfam" id="PF08125"/>
    </source>
</evidence>
<feature type="domain" description="Mannitol dehydrogenase C-terminal" evidence="8">
    <location>
        <begin position="292"/>
        <end position="479"/>
    </location>
</feature>
<evidence type="ECO:0000313" key="9">
    <source>
        <dbReference type="EMBL" id="GAA0445528.1"/>
    </source>
</evidence>
<organism evidence="9 10">
    <name type="scientific">Streptomyces olivaceiscleroticus</name>
    <dbReference type="NCBI Taxonomy" id="68245"/>
    <lineage>
        <taxon>Bacteria</taxon>
        <taxon>Bacillati</taxon>
        <taxon>Actinomycetota</taxon>
        <taxon>Actinomycetes</taxon>
        <taxon>Kitasatosporales</taxon>
        <taxon>Streptomycetaceae</taxon>
        <taxon>Streptomyces</taxon>
    </lineage>
</organism>
<sequence>MTAPALNLAALSRVPEHLRPPVDPRELRPRIVHFGLGAFHRAHQARYTENAACRSGEPWGIAAVAPRSDETAAELRAQDCLYSLTELRPARTVTRVSGAIVEALGMRPAAARLDALLTAPDVSVLTLTITEKGYHRRADTGALDTAAPAIAADLAAAADPAALTTVIGWIAAGLAARVRAGGAPVTVVSCDNMAANGAVLGRVVRDFVAAAPWPDRQAVLDWMAASVAFPSTIVDRIVPATTEADRQAARAALGVHDALPVVGEPYRQWVLEDAFAGPRPPWQLDGALFVPDVGPYQLTKLRLLNGCHSALAYLGAAAGRTTVADAMATGWGERLVRSLCAEVAPTLPAGGPDPAGYADDLVERFGNPGVRHLLRQIGSDGSLKIPERWLDALRTLRAGSTATPVLELALAAWANATRLTDGGGQLFGTTDPAAPALGRCWQDGRDPEDTVRRLLGTLGAADLADDAGLVGAVAARLPALRAGRIEI</sequence>
<dbReference type="InterPro" id="IPR013328">
    <property type="entry name" value="6PGD_dom2"/>
</dbReference>
<evidence type="ECO:0000256" key="3">
    <source>
        <dbReference type="ARBA" id="ARBA00016219"/>
    </source>
</evidence>
<dbReference type="InterPro" id="IPR013118">
    <property type="entry name" value="Mannitol_DH_C"/>
</dbReference>
<reference evidence="9 10" key="1">
    <citation type="journal article" date="2019" name="Int. J. Syst. Evol. Microbiol.">
        <title>The Global Catalogue of Microorganisms (GCM) 10K type strain sequencing project: providing services to taxonomists for standard genome sequencing and annotation.</title>
        <authorList>
            <consortium name="The Broad Institute Genomics Platform"/>
            <consortium name="The Broad Institute Genome Sequencing Center for Infectious Disease"/>
            <person name="Wu L."/>
            <person name="Ma J."/>
        </authorList>
    </citation>
    <scope>NUCLEOTIDE SEQUENCE [LARGE SCALE GENOMIC DNA]</scope>
    <source>
        <strain evidence="9 10">JCM 4805</strain>
    </source>
</reference>
<proteinExistence type="inferred from homology"/>